<accession>A0A8J4RNL7</accession>
<evidence type="ECO:0000313" key="2">
    <source>
        <dbReference type="EMBL" id="KAF3972885.1"/>
    </source>
</evidence>
<keyword evidence="3" id="KW-1185">Reference proteome</keyword>
<evidence type="ECO:0000313" key="3">
    <source>
        <dbReference type="Proteomes" id="UP000737018"/>
    </source>
</evidence>
<protein>
    <submittedName>
        <fullName evidence="2">Uncharacterized protein</fullName>
    </submittedName>
</protein>
<gene>
    <name evidence="2" type="ORF">CMV_003632</name>
</gene>
<reference evidence="2" key="1">
    <citation type="submission" date="2020-03" db="EMBL/GenBank/DDBJ databases">
        <title>Castanea mollissima Vanexum genome sequencing.</title>
        <authorList>
            <person name="Staton M."/>
        </authorList>
    </citation>
    <scope>NUCLEOTIDE SEQUENCE</scope>
    <source>
        <tissue evidence="2">Leaf</tissue>
    </source>
</reference>
<name>A0A8J4RNL7_9ROSI</name>
<dbReference type="EMBL" id="JRKL02000295">
    <property type="protein sequence ID" value="KAF3972885.1"/>
    <property type="molecule type" value="Genomic_DNA"/>
</dbReference>
<evidence type="ECO:0000256" key="1">
    <source>
        <dbReference type="SAM" id="MobiDB-lite"/>
    </source>
</evidence>
<sequence>MSPLSPLNFPKAQPPLHLSASQEKPLQPNENIGLVFPEVQYMLVDVDPTGSQSRLDLLNSSTCSEIPSWNKPIYKVTGGVDDKYPTSGKDFSKSAFITLNHMEKNSSTLERLDEKYPFLYQGGKINEERPTSRPEDPLGLFSGSSDFIDSHRGMSHAFSDSKLNENGGSSSYCSQEGMSPLSPLNFPKAQPPLCLSASQESLRRCASCILSH</sequence>
<proteinExistence type="predicted"/>
<comment type="caution">
    <text evidence="2">The sequence shown here is derived from an EMBL/GenBank/DDBJ whole genome shotgun (WGS) entry which is preliminary data.</text>
</comment>
<organism evidence="2 3">
    <name type="scientific">Castanea mollissima</name>
    <name type="common">Chinese chestnut</name>
    <dbReference type="NCBI Taxonomy" id="60419"/>
    <lineage>
        <taxon>Eukaryota</taxon>
        <taxon>Viridiplantae</taxon>
        <taxon>Streptophyta</taxon>
        <taxon>Embryophyta</taxon>
        <taxon>Tracheophyta</taxon>
        <taxon>Spermatophyta</taxon>
        <taxon>Magnoliopsida</taxon>
        <taxon>eudicotyledons</taxon>
        <taxon>Gunneridae</taxon>
        <taxon>Pentapetalae</taxon>
        <taxon>rosids</taxon>
        <taxon>fabids</taxon>
        <taxon>Fagales</taxon>
        <taxon>Fagaceae</taxon>
        <taxon>Castanea</taxon>
    </lineage>
</organism>
<dbReference type="AlphaFoldDB" id="A0A8J4RNL7"/>
<feature type="region of interest" description="Disordered" evidence="1">
    <location>
        <begin position="1"/>
        <end position="25"/>
    </location>
</feature>
<dbReference type="Proteomes" id="UP000737018">
    <property type="component" value="Unassembled WGS sequence"/>
</dbReference>
<dbReference type="OrthoDB" id="10633468at2759"/>